<proteinExistence type="predicted"/>
<name>A0ABY8WZS8_9BACL</name>
<accession>A0ABY8WZS8</accession>
<dbReference type="EMBL" id="CP127162">
    <property type="protein sequence ID" value="WIV17686.1"/>
    <property type="molecule type" value="Genomic_DNA"/>
</dbReference>
<evidence type="ECO:0000259" key="1">
    <source>
        <dbReference type="Pfam" id="PF08874"/>
    </source>
</evidence>
<reference evidence="3 4" key="1">
    <citation type="submission" date="2023-06" db="EMBL/GenBank/DDBJ databases">
        <title>Paenibacillus polygonum sp. nov., an endophytic bacterium, isolated from Polygonum lapathifolium L. in Nanji Wetland National Nature Reserve, South of Poyang Lake, Jiangxi Province, China.</title>
        <authorList>
            <person name="Yu Z."/>
        </authorList>
    </citation>
    <scope>NUCLEOTIDE SEQUENCE [LARGE SCALE GENOMIC DNA]</scope>
    <source>
        <strain evidence="3 4">C31</strain>
    </source>
</reference>
<feature type="domain" description="DUF3658" evidence="2">
    <location>
        <begin position="229"/>
        <end position="338"/>
    </location>
</feature>
<gene>
    <name evidence="3" type="ORF">QPK24_14790</name>
</gene>
<protein>
    <submittedName>
        <fullName evidence="3">DUF1835 domain-containing protein</fullName>
    </submittedName>
</protein>
<dbReference type="InterPro" id="IPR014973">
    <property type="entry name" value="DUF1835"/>
</dbReference>
<dbReference type="Proteomes" id="UP001236415">
    <property type="component" value="Chromosome"/>
</dbReference>
<feature type="domain" description="DUF1835" evidence="1">
    <location>
        <begin position="60"/>
        <end position="180"/>
    </location>
</feature>
<evidence type="ECO:0000259" key="2">
    <source>
        <dbReference type="Pfam" id="PF12395"/>
    </source>
</evidence>
<dbReference type="RefSeq" id="WP_285742356.1">
    <property type="nucleotide sequence ID" value="NZ_CP127162.1"/>
</dbReference>
<sequence>MKPYELEEFVGYVLQACKTEQEEDGTHGMMLAEKITSEWSDALVKSQVRSFSEAGASKYIHMAPSSSAEGLLKVSLSKAGGPRNYVVFSIEDNLAIGPLSDLMGRQEEMKRMMWLTNELGHEYFLFHRHNYISSIQPVLEQIPADKVIVIWIGNTAHEQIFLRLMLYILRDVQAEVRVINAVDSFHMVESGNGKGKSSAEGEELPLVAFGQLDTTNVVPLILDERPYLLSDEEKKEYAREWLYLSRREENLRIWRQGEFQFLPIDAYDERIMSVINEIYNSIETIDEDDKKGDYIKAGYIAGIFMKRNPELMDDRFFEYRIRELIGKRRLDFIGAPTALYRFYIKPTK</sequence>
<dbReference type="Pfam" id="PF12395">
    <property type="entry name" value="DUF3658"/>
    <property type="match status" value="1"/>
</dbReference>
<evidence type="ECO:0000313" key="3">
    <source>
        <dbReference type="EMBL" id="WIV17686.1"/>
    </source>
</evidence>
<keyword evidence="4" id="KW-1185">Reference proteome</keyword>
<organism evidence="3 4">
    <name type="scientific">Paenibacillus polygoni</name>
    <dbReference type="NCBI Taxonomy" id="3050112"/>
    <lineage>
        <taxon>Bacteria</taxon>
        <taxon>Bacillati</taxon>
        <taxon>Bacillota</taxon>
        <taxon>Bacilli</taxon>
        <taxon>Bacillales</taxon>
        <taxon>Paenibacillaceae</taxon>
        <taxon>Paenibacillus</taxon>
    </lineage>
</organism>
<dbReference type="Pfam" id="PF08874">
    <property type="entry name" value="DUF1835"/>
    <property type="match status" value="1"/>
</dbReference>
<dbReference type="InterPro" id="IPR022123">
    <property type="entry name" value="DUF3658"/>
</dbReference>
<evidence type="ECO:0000313" key="4">
    <source>
        <dbReference type="Proteomes" id="UP001236415"/>
    </source>
</evidence>